<dbReference type="Proteomes" id="UP000276133">
    <property type="component" value="Unassembled WGS sequence"/>
</dbReference>
<protein>
    <submittedName>
        <fullName evidence="1">Uncharacterized protein</fullName>
    </submittedName>
</protein>
<proteinExistence type="predicted"/>
<dbReference type="AlphaFoldDB" id="A0A3M7R6E9"/>
<evidence type="ECO:0000313" key="2">
    <source>
        <dbReference type="Proteomes" id="UP000276133"/>
    </source>
</evidence>
<comment type="caution">
    <text evidence="1">The sequence shown here is derived from an EMBL/GenBank/DDBJ whole genome shotgun (WGS) entry which is preliminary data.</text>
</comment>
<dbReference type="EMBL" id="REGN01004141">
    <property type="protein sequence ID" value="RNA18964.1"/>
    <property type="molecule type" value="Genomic_DNA"/>
</dbReference>
<name>A0A3M7R6E9_BRAPC</name>
<keyword evidence="2" id="KW-1185">Reference proteome</keyword>
<reference evidence="1 2" key="1">
    <citation type="journal article" date="2018" name="Sci. Rep.">
        <title>Genomic signatures of local adaptation to the degree of environmental predictability in rotifers.</title>
        <authorList>
            <person name="Franch-Gras L."/>
            <person name="Hahn C."/>
            <person name="Garcia-Roger E.M."/>
            <person name="Carmona M.J."/>
            <person name="Serra M."/>
            <person name="Gomez A."/>
        </authorList>
    </citation>
    <scope>NUCLEOTIDE SEQUENCE [LARGE SCALE GENOMIC DNA]</scope>
    <source>
        <strain evidence="1">HYR1</strain>
    </source>
</reference>
<evidence type="ECO:0000313" key="1">
    <source>
        <dbReference type="EMBL" id="RNA18964.1"/>
    </source>
</evidence>
<organism evidence="1 2">
    <name type="scientific">Brachionus plicatilis</name>
    <name type="common">Marine rotifer</name>
    <name type="synonym">Brachionus muelleri</name>
    <dbReference type="NCBI Taxonomy" id="10195"/>
    <lineage>
        <taxon>Eukaryota</taxon>
        <taxon>Metazoa</taxon>
        <taxon>Spiralia</taxon>
        <taxon>Gnathifera</taxon>
        <taxon>Rotifera</taxon>
        <taxon>Eurotatoria</taxon>
        <taxon>Monogononta</taxon>
        <taxon>Pseudotrocha</taxon>
        <taxon>Ploima</taxon>
        <taxon>Brachionidae</taxon>
        <taxon>Brachionus</taxon>
    </lineage>
</organism>
<gene>
    <name evidence="1" type="ORF">BpHYR1_010824</name>
</gene>
<sequence length="143" mass="16896">MIVKNESIVAQIFDKFFKKKFYVSASLLSHIDRGKLNCFYKEDRGNSKDRQVRGTFLADLQSFRRDLIWVIQSLYQLIRFAEPFLDSNMNNHKKNFLSESVKRNMAIIYFSPTNHHIIITTAEGQSAIIKFYARSLCELNWIY</sequence>
<accession>A0A3M7R6E9</accession>